<keyword evidence="6" id="KW-0812">Transmembrane</keyword>
<dbReference type="GO" id="GO:0016491">
    <property type="term" value="F:oxidoreductase activity"/>
    <property type="evidence" value="ECO:0007669"/>
    <property type="project" value="TreeGrafter"/>
</dbReference>
<comment type="caution">
    <text evidence="8">The sequence shown here is derived from an EMBL/GenBank/DDBJ whole genome shotgun (WGS) entry which is preliminary data.</text>
</comment>
<protein>
    <submittedName>
        <fullName evidence="8">Peptidoglycan-binding protein</fullName>
    </submittedName>
</protein>
<feature type="region of interest" description="Disordered" evidence="5">
    <location>
        <begin position="118"/>
        <end position="139"/>
    </location>
</feature>
<accession>A0A951QRM5</accession>
<evidence type="ECO:0000256" key="6">
    <source>
        <dbReference type="SAM" id="Phobius"/>
    </source>
</evidence>
<organism evidence="8 9">
    <name type="scientific">Cyanomargarita calcarea GSE-NOS-MK-12-04C</name>
    <dbReference type="NCBI Taxonomy" id="2839659"/>
    <lineage>
        <taxon>Bacteria</taxon>
        <taxon>Bacillati</taxon>
        <taxon>Cyanobacteriota</taxon>
        <taxon>Cyanophyceae</taxon>
        <taxon>Nostocales</taxon>
        <taxon>Cyanomargaritaceae</taxon>
        <taxon>Cyanomargarita</taxon>
    </lineage>
</organism>
<evidence type="ECO:0000259" key="7">
    <source>
        <dbReference type="Pfam" id="PF01471"/>
    </source>
</evidence>
<dbReference type="InterPro" id="IPR036366">
    <property type="entry name" value="PGBDSf"/>
</dbReference>
<dbReference type="Pfam" id="PF01471">
    <property type="entry name" value="PG_binding_1"/>
    <property type="match status" value="1"/>
</dbReference>
<keyword evidence="6" id="KW-0472">Membrane</keyword>
<evidence type="ECO:0000313" key="9">
    <source>
        <dbReference type="Proteomes" id="UP000729701"/>
    </source>
</evidence>
<dbReference type="InterPro" id="IPR011989">
    <property type="entry name" value="ARM-like"/>
</dbReference>
<proteinExistence type="inferred from homology"/>
<sequence length="390" mass="42798">MRLYRSSILIITCFACVGFNPKASTAIFNYTPKTLELAQSGSSTDTVQPTVLRIGSKGADVEQLQTLLKDLGYYNSVIDGQYGETTLTAVSKFQTFKGLSADGVAGVKTREILQKAVNEKKAASAPSSTPETSKKQKPQQQGLLRWGLLGIGVLGIVGALLYLVKTFGKRKTVPFELTAKEMETETQAYTRLLNAPLEEENTGEGYSGIAVIEGDRTFNGSTLLDSQEVPASAKLLPPETTSRLAKVSIVDELIKDLRSHDPALRRKAIWDLGQQGDSRAIQPLVDLMIDVDSQQRSLILSTLAEIGSRTLKPMNRALAISLQDESPEVRQNAIRDLTRVYDMMAQISQMLCHAAEDSDAQVQATARYALSQMNRIRTLPEREAENEQKD</sequence>
<dbReference type="SUPFAM" id="SSF47090">
    <property type="entry name" value="PGBD-like"/>
    <property type="match status" value="1"/>
</dbReference>
<dbReference type="InterPro" id="IPR016024">
    <property type="entry name" value="ARM-type_fold"/>
</dbReference>
<dbReference type="InterPro" id="IPR002477">
    <property type="entry name" value="Peptidoglycan-bd-like"/>
</dbReference>
<keyword evidence="2" id="KW-0042">Antenna complex</keyword>
<dbReference type="InterPro" id="IPR036365">
    <property type="entry name" value="PGBD-like_sf"/>
</dbReference>
<keyword evidence="3" id="KW-0605">Phycobilisome</keyword>
<dbReference type="Gene3D" id="1.10.101.10">
    <property type="entry name" value="PGBD-like superfamily/PGBD"/>
    <property type="match status" value="1"/>
</dbReference>
<evidence type="ECO:0000256" key="4">
    <source>
        <dbReference type="ARBA" id="ARBA00023239"/>
    </source>
</evidence>
<comment type="similarity">
    <text evidence="1">Belongs to the CpcE/RpcE/PecE family.</text>
</comment>
<dbReference type="Gene3D" id="1.25.10.10">
    <property type="entry name" value="Leucine-rich Repeat Variant"/>
    <property type="match status" value="1"/>
</dbReference>
<dbReference type="AlphaFoldDB" id="A0A951QRM5"/>
<keyword evidence="4" id="KW-0456">Lyase</keyword>
<evidence type="ECO:0000256" key="5">
    <source>
        <dbReference type="SAM" id="MobiDB-lite"/>
    </source>
</evidence>
<dbReference type="Proteomes" id="UP000729701">
    <property type="component" value="Unassembled WGS sequence"/>
</dbReference>
<dbReference type="PANTHER" id="PTHR12697">
    <property type="entry name" value="PBS LYASE HEAT-LIKE PROTEIN"/>
    <property type="match status" value="1"/>
</dbReference>
<dbReference type="PANTHER" id="PTHR12697:SF5">
    <property type="entry name" value="DEOXYHYPUSINE HYDROXYLASE"/>
    <property type="match status" value="1"/>
</dbReference>
<dbReference type="Pfam" id="PF13646">
    <property type="entry name" value="HEAT_2"/>
    <property type="match status" value="1"/>
</dbReference>
<reference evidence="8" key="1">
    <citation type="submission" date="2021-05" db="EMBL/GenBank/DDBJ databases">
        <authorList>
            <person name="Pietrasiak N."/>
            <person name="Ward R."/>
            <person name="Stajich J.E."/>
            <person name="Kurbessoian T."/>
        </authorList>
    </citation>
    <scope>NUCLEOTIDE SEQUENCE</scope>
    <source>
        <strain evidence="8">GSE-NOS-MK-12-04C</strain>
    </source>
</reference>
<dbReference type="GO" id="GO:0030089">
    <property type="term" value="C:phycobilisome"/>
    <property type="evidence" value="ECO:0007669"/>
    <property type="project" value="UniProtKB-KW"/>
</dbReference>
<dbReference type="GO" id="GO:0016829">
    <property type="term" value="F:lyase activity"/>
    <property type="evidence" value="ECO:0007669"/>
    <property type="project" value="UniProtKB-KW"/>
</dbReference>
<dbReference type="EMBL" id="JAHHGZ010000023">
    <property type="protein sequence ID" value="MBW4669727.1"/>
    <property type="molecule type" value="Genomic_DNA"/>
</dbReference>
<evidence type="ECO:0000256" key="1">
    <source>
        <dbReference type="ARBA" id="ARBA00009299"/>
    </source>
</evidence>
<evidence type="ECO:0000256" key="3">
    <source>
        <dbReference type="ARBA" id="ARBA00022738"/>
    </source>
</evidence>
<dbReference type="SUPFAM" id="SSF48371">
    <property type="entry name" value="ARM repeat"/>
    <property type="match status" value="1"/>
</dbReference>
<evidence type="ECO:0000256" key="2">
    <source>
        <dbReference type="ARBA" id="ARBA00022549"/>
    </source>
</evidence>
<feature type="transmembrane region" description="Helical" evidence="6">
    <location>
        <begin position="143"/>
        <end position="164"/>
    </location>
</feature>
<evidence type="ECO:0000313" key="8">
    <source>
        <dbReference type="EMBL" id="MBW4669727.1"/>
    </source>
</evidence>
<keyword evidence="6" id="KW-1133">Transmembrane helix</keyword>
<name>A0A951QRM5_9CYAN</name>
<feature type="domain" description="Peptidoglycan binding-like" evidence="7">
    <location>
        <begin position="58"/>
        <end position="113"/>
    </location>
</feature>
<gene>
    <name evidence="8" type="ORF">KME60_20505</name>
</gene>
<reference evidence="8" key="2">
    <citation type="journal article" date="2022" name="Microbiol. Resour. Announc.">
        <title>Metagenome Sequencing to Explore Phylogenomics of Terrestrial Cyanobacteria.</title>
        <authorList>
            <person name="Ward R.D."/>
            <person name="Stajich J.E."/>
            <person name="Johansen J.R."/>
            <person name="Huntemann M."/>
            <person name="Clum A."/>
            <person name="Foster B."/>
            <person name="Foster B."/>
            <person name="Roux S."/>
            <person name="Palaniappan K."/>
            <person name="Varghese N."/>
            <person name="Mukherjee S."/>
            <person name="Reddy T.B.K."/>
            <person name="Daum C."/>
            <person name="Copeland A."/>
            <person name="Chen I.A."/>
            <person name="Ivanova N.N."/>
            <person name="Kyrpides N.C."/>
            <person name="Shapiro N."/>
            <person name="Eloe-Fadrosh E.A."/>
            <person name="Pietrasiak N."/>
        </authorList>
    </citation>
    <scope>NUCLEOTIDE SEQUENCE</scope>
    <source>
        <strain evidence="8">GSE-NOS-MK-12-04C</strain>
    </source>
</reference>